<comment type="caution">
    <text evidence="2">The sequence shown here is derived from an EMBL/GenBank/DDBJ whole genome shotgun (WGS) entry which is preliminary data.</text>
</comment>
<sequence length="272" mass="31483">MEEEPEEVFRKGEKQPKYKDHVDGDKLSWIELVRIAKLAGHTGDDIGFFYKIKNGDFNALLNDEHVLNMVAAIPKEKIVSLYVVIEQGVNMKHMSNNTWDNEVSLEHEVHVAQSLNWDDVFTDWNHGQGGEFHLDEGQQSEDETYEDDPLDPDFIDSDYEQIGETEEVDIDDTVFEEHVDNPVEDEPEEMGCAGEISDEVQNSKGLHSKNKCEDSEEDDAVASKRRHVPNFRQWRRKSMLKDPIFDIGMHFPNKAQFKEVVVLYTCKLRRKV</sequence>
<evidence type="ECO:0000256" key="1">
    <source>
        <dbReference type="SAM" id="MobiDB-lite"/>
    </source>
</evidence>
<accession>A0AAD4VTP8</accession>
<organism evidence="2 3">
    <name type="scientific">Prunus dulcis</name>
    <name type="common">Almond</name>
    <name type="synonym">Amygdalus dulcis</name>
    <dbReference type="NCBI Taxonomy" id="3755"/>
    <lineage>
        <taxon>Eukaryota</taxon>
        <taxon>Viridiplantae</taxon>
        <taxon>Streptophyta</taxon>
        <taxon>Embryophyta</taxon>
        <taxon>Tracheophyta</taxon>
        <taxon>Spermatophyta</taxon>
        <taxon>Magnoliopsida</taxon>
        <taxon>eudicotyledons</taxon>
        <taxon>Gunneridae</taxon>
        <taxon>Pentapetalae</taxon>
        <taxon>rosids</taxon>
        <taxon>fabids</taxon>
        <taxon>Rosales</taxon>
        <taxon>Rosaceae</taxon>
        <taxon>Amygdaloideae</taxon>
        <taxon>Amygdaleae</taxon>
        <taxon>Prunus</taxon>
    </lineage>
</organism>
<evidence type="ECO:0000313" key="2">
    <source>
        <dbReference type="EMBL" id="KAI5331140.1"/>
    </source>
</evidence>
<dbReference type="AlphaFoldDB" id="A0AAD4VTP8"/>
<protein>
    <submittedName>
        <fullName evidence="2">Uncharacterized protein</fullName>
    </submittedName>
</protein>
<proteinExistence type="predicted"/>
<dbReference type="EMBL" id="JAJFAZ020000004">
    <property type="protein sequence ID" value="KAI5331140.1"/>
    <property type="molecule type" value="Genomic_DNA"/>
</dbReference>
<reference evidence="2 3" key="1">
    <citation type="journal article" date="2022" name="G3 (Bethesda)">
        <title>Whole-genome sequence and methylome profiling of the almond [Prunus dulcis (Mill.) D.A. Webb] cultivar 'Nonpareil'.</title>
        <authorList>
            <person name="D'Amico-Willman K.M."/>
            <person name="Ouma W.Z."/>
            <person name="Meulia T."/>
            <person name="Sideli G.M."/>
            <person name="Gradziel T.M."/>
            <person name="Fresnedo-Ramirez J."/>
        </authorList>
    </citation>
    <scope>NUCLEOTIDE SEQUENCE [LARGE SCALE GENOMIC DNA]</scope>
    <source>
        <strain evidence="2">Clone GOH B32 T37-40</strain>
    </source>
</reference>
<dbReference type="Proteomes" id="UP001054821">
    <property type="component" value="Chromosome 4"/>
</dbReference>
<keyword evidence="3" id="KW-1185">Reference proteome</keyword>
<gene>
    <name evidence="2" type="ORF">L3X38_021266</name>
</gene>
<feature type="region of interest" description="Disordered" evidence="1">
    <location>
        <begin position="128"/>
        <end position="152"/>
    </location>
</feature>
<feature type="compositionally biased region" description="Acidic residues" evidence="1">
    <location>
        <begin position="138"/>
        <end position="152"/>
    </location>
</feature>
<name>A0AAD4VTP8_PRUDU</name>
<evidence type="ECO:0000313" key="3">
    <source>
        <dbReference type="Proteomes" id="UP001054821"/>
    </source>
</evidence>